<evidence type="ECO:0008006" key="4">
    <source>
        <dbReference type="Google" id="ProtNLM"/>
    </source>
</evidence>
<keyword evidence="1" id="KW-1133">Transmembrane helix</keyword>
<dbReference type="Proteomes" id="UP001497522">
    <property type="component" value="Chromosome 4"/>
</dbReference>
<evidence type="ECO:0000256" key="1">
    <source>
        <dbReference type="SAM" id="Phobius"/>
    </source>
</evidence>
<organism evidence="2 3">
    <name type="scientific">Sphagnum jensenii</name>
    <dbReference type="NCBI Taxonomy" id="128206"/>
    <lineage>
        <taxon>Eukaryota</taxon>
        <taxon>Viridiplantae</taxon>
        <taxon>Streptophyta</taxon>
        <taxon>Embryophyta</taxon>
        <taxon>Bryophyta</taxon>
        <taxon>Sphagnophytina</taxon>
        <taxon>Sphagnopsida</taxon>
        <taxon>Sphagnales</taxon>
        <taxon>Sphagnaceae</taxon>
        <taxon>Sphagnum</taxon>
    </lineage>
</organism>
<keyword evidence="1" id="KW-0472">Membrane</keyword>
<keyword evidence="3" id="KW-1185">Reference proteome</keyword>
<proteinExistence type="predicted"/>
<evidence type="ECO:0000313" key="2">
    <source>
        <dbReference type="EMBL" id="CAK9874315.1"/>
    </source>
</evidence>
<gene>
    <name evidence="2" type="ORF">CSSPJE1EN2_LOCUS16756</name>
</gene>
<name>A0ABP1BH50_9BRYO</name>
<feature type="transmembrane region" description="Helical" evidence="1">
    <location>
        <begin position="35"/>
        <end position="58"/>
    </location>
</feature>
<keyword evidence="1" id="KW-0812">Transmembrane</keyword>
<evidence type="ECO:0000313" key="3">
    <source>
        <dbReference type="Proteomes" id="UP001497522"/>
    </source>
</evidence>
<protein>
    <recommendedName>
        <fullName evidence="4">Transmembrane protein</fullName>
    </recommendedName>
</protein>
<feature type="non-terminal residue" evidence="2">
    <location>
        <position position="89"/>
    </location>
</feature>
<feature type="non-terminal residue" evidence="2">
    <location>
        <position position="1"/>
    </location>
</feature>
<reference evidence="2" key="1">
    <citation type="submission" date="2024-03" db="EMBL/GenBank/DDBJ databases">
        <authorList>
            <consortium name="ELIXIR-Norway"/>
            <consortium name="Elixir Norway"/>
        </authorList>
    </citation>
    <scope>NUCLEOTIDE SEQUENCE</scope>
</reference>
<accession>A0ABP1BH50</accession>
<dbReference type="EMBL" id="OZ023705">
    <property type="protein sequence ID" value="CAK9874315.1"/>
    <property type="molecule type" value="Genomic_DNA"/>
</dbReference>
<sequence>MHTNQHHPPSRLSHSHKSSFSLFSPPFSSSSFQLAAVRCSALCVFCCFYLLPIARIVFVSRSWKQFGELYLIGSSSDFSNSRRPSTIAV</sequence>